<proteinExistence type="predicted"/>
<name>A0A6C0LDZ6_9ZZZZ</name>
<accession>A0A6C0LDZ6</accession>
<reference evidence="2" key="1">
    <citation type="journal article" date="2020" name="Nature">
        <title>Giant virus diversity and host interactions through global metagenomics.</title>
        <authorList>
            <person name="Schulz F."/>
            <person name="Roux S."/>
            <person name="Paez-Espino D."/>
            <person name="Jungbluth S."/>
            <person name="Walsh D.A."/>
            <person name="Denef V.J."/>
            <person name="McMahon K.D."/>
            <person name="Konstantinidis K.T."/>
            <person name="Eloe-Fadrosh E.A."/>
            <person name="Kyrpides N.C."/>
            <person name="Woyke T."/>
        </authorList>
    </citation>
    <scope>NUCLEOTIDE SEQUENCE</scope>
    <source>
        <strain evidence="2">GVMAG-M-3300027791-30</strain>
    </source>
</reference>
<dbReference type="EMBL" id="MN740474">
    <property type="protein sequence ID" value="QHU28687.1"/>
    <property type="molecule type" value="Genomic_DNA"/>
</dbReference>
<evidence type="ECO:0000313" key="2">
    <source>
        <dbReference type="EMBL" id="QHU28687.1"/>
    </source>
</evidence>
<sequence length="146" mass="17035">MSEETYCEQMGNETPSQQMLLTQILEKLNKIEKTFISMNADLINQNIKMSELLNGKLKEPDFEMPDSSKQQNLDNSNKEKELYYHENNGKIIVYGPGTFDNRPTLKQYGDWNSFNKSWDLTVDLNILLEKLPKIIKKEKNSLINNE</sequence>
<organism evidence="2">
    <name type="scientific">viral metagenome</name>
    <dbReference type="NCBI Taxonomy" id="1070528"/>
    <lineage>
        <taxon>unclassified sequences</taxon>
        <taxon>metagenomes</taxon>
        <taxon>organismal metagenomes</taxon>
    </lineage>
</organism>
<dbReference type="AlphaFoldDB" id="A0A6C0LDZ6"/>
<feature type="region of interest" description="Disordered" evidence="1">
    <location>
        <begin position="58"/>
        <end position="80"/>
    </location>
</feature>
<protein>
    <submittedName>
        <fullName evidence="2">Uncharacterized protein</fullName>
    </submittedName>
</protein>
<evidence type="ECO:0000256" key="1">
    <source>
        <dbReference type="SAM" id="MobiDB-lite"/>
    </source>
</evidence>